<dbReference type="AlphaFoldDB" id="A0A0E9XML7"/>
<organism evidence="1">
    <name type="scientific">Anguilla anguilla</name>
    <name type="common">European freshwater eel</name>
    <name type="synonym">Muraena anguilla</name>
    <dbReference type="NCBI Taxonomy" id="7936"/>
    <lineage>
        <taxon>Eukaryota</taxon>
        <taxon>Metazoa</taxon>
        <taxon>Chordata</taxon>
        <taxon>Craniata</taxon>
        <taxon>Vertebrata</taxon>
        <taxon>Euteleostomi</taxon>
        <taxon>Actinopterygii</taxon>
        <taxon>Neopterygii</taxon>
        <taxon>Teleostei</taxon>
        <taxon>Anguilliformes</taxon>
        <taxon>Anguillidae</taxon>
        <taxon>Anguilla</taxon>
    </lineage>
</organism>
<dbReference type="EMBL" id="GBXM01004610">
    <property type="protein sequence ID" value="JAI03968.1"/>
    <property type="molecule type" value="Transcribed_RNA"/>
</dbReference>
<sequence>MYSNGERVSYQLKFQAKAFGCIHRLVSFNCKILFQISD</sequence>
<proteinExistence type="predicted"/>
<name>A0A0E9XML7_ANGAN</name>
<reference evidence="1" key="2">
    <citation type="journal article" date="2015" name="Fish Shellfish Immunol.">
        <title>Early steps in the European eel (Anguilla anguilla)-Vibrio vulnificus interaction in the gills: Role of the RtxA13 toxin.</title>
        <authorList>
            <person name="Callol A."/>
            <person name="Pajuelo D."/>
            <person name="Ebbesson L."/>
            <person name="Teles M."/>
            <person name="MacKenzie S."/>
            <person name="Amaro C."/>
        </authorList>
    </citation>
    <scope>NUCLEOTIDE SEQUENCE</scope>
</reference>
<reference evidence="1" key="1">
    <citation type="submission" date="2014-11" db="EMBL/GenBank/DDBJ databases">
        <authorList>
            <person name="Amaro Gonzalez C."/>
        </authorList>
    </citation>
    <scope>NUCLEOTIDE SEQUENCE</scope>
</reference>
<accession>A0A0E9XML7</accession>
<protein>
    <submittedName>
        <fullName evidence="1">Uncharacterized protein</fullName>
    </submittedName>
</protein>
<evidence type="ECO:0000313" key="1">
    <source>
        <dbReference type="EMBL" id="JAI03968.1"/>
    </source>
</evidence>